<sequence length="101" mass="11620">MAIHKSRNHMAINLNLYTIPKFITLIPLPPSNPLLSFSLDSPSPLPLPPILTFLRVSCFIYFLFPISIGQTTKTFLSSLFYDNNKIFIHSNKFSFFHFITL</sequence>
<evidence type="ECO:0000313" key="1">
    <source>
        <dbReference type="EMBL" id="CAK5086385.1"/>
    </source>
</evidence>
<comment type="caution">
    <text evidence="1">The sequence shown here is derived from an EMBL/GenBank/DDBJ whole genome shotgun (WGS) entry which is preliminary data.</text>
</comment>
<organism evidence="1 2">
    <name type="scientific">Meloidogyne enterolobii</name>
    <name type="common">Root-knot nematode worm</name>
    <name type="synonym">Meloidogyne mayaguensis</name>
    <dbReference type="NCBI Taxonomy" id="390850"/>
    <lineage>
        <taxon>Eukaryota</taxon>
        <taxon>Metazoa</taxon>
        <taxon>Ecdysozoa</taxon>
        <taxon>Nematoda</taxon>
        <taxon>Chromadorea</taxon>
        <taxon>Rhabditida</taxon>
        <taxon>Tylenchina</taxon>
        <taxon>Tylenchomorpha</taxon>
        <taxon>Tylenchoidea</taxon>
        <taxon>Meloidogynidae</taxon>
        <taxon>Meloidogyninae</taxon>
        <taxon>Meloidogyne</taxon>
    </lineage>
</organism>
<dbReference type="EMBL" id="CAVMJV010000060">
    <property type="protein sequence ID" value="CAK5086385.1"/>
    <property type="molecule type" value="Genomic_DNA"/>
</dbReference>
<accession>A0ACB1A4N4</accession>
<protein>
    <submittedName>
        <fullName evidence="1">Uncharacterized protein</fullName>
    </submittedName>
</protein>
<evidence type="ECO:0000313" key="2">
    <source>
        <dbReference type="Proteomes" id="UP001497535"/>
    </source>
</evidence>
<reference evidence="1" key="1">
    <citation type="submission" date="2023-11" db="EMBL/GenBank/DDBJ databases">
        <authorList>
            <person name="Poullet M."/>
        </authorList>
    </citation>
    <scope>NUCLEOTIDE SEQUENCE</scope>
    <source>
        <strain evidence="1">E1834</strain>
    </source>
</reference>
<keyword evidence="2" id="KW-1185">Reference proteome</keyword>
<dbReference type="Proteomes" id="UP001497535">
    <property type="component" value="Unassembled WGS sequence"/>
</dbReference>
<proteinExistence type="predicted"/>
<gene>
    <name evidence="1" type="ORF">MENTE1834_LOCUS33879</name>
</gene>
<name>A0ACB1A4N4_MELEN</name>